<proteinExistence type="inferred from homology"/>
<evidence type="ECO:0000256" key="8">
    <source>
        <dbReference type="ARBA" id="ARBA00022679"/>
    </source>
</evidence>
<keyword evidence="9 19" id="KW-0812">Transmembrane</keyword>
<keyword evidence="11" id="KW-0256">Endoplasmic reticulum</keyword>
<evidence type="ECO:0000256" key="16">
    <source>
        <dbReference type="ARBA" id="ARBA00033238"/>
    </source>
</evidence>
<sequence>MQEILGWSARTPRAAERVDAVGELTTSTTDVRDASALKLLSHTRSSTVLAMGTLRDRLRSSGFMLIVVLVSAAAAYGQMDAASRAHVLPNWIGSVVAFVAALRWVPQMAPWFRQAGLYGRDINKPWRNNANTSTDNKAGKGQATAATAARSSDHEDTIVPEALGLVVAAVYLCALCAFHLYRGPEVTPYYNAALASVTFMTLLGFADDVLNLRWRYKMILPCVASLPLLAAYAGSTTVIVPYPVRSALTRAEQWLARRAGLPLLAGWSPEPVPRLLDLGWIYKLYMLLLAVFCSNAINIHAGINGLEVGQSLIIGCAVALHNAAHLRGWFSTPVADPERLRANHLFSLDLVSPFIGASLALFVHNWYPARVFVGDTYCYFAGMTFAMAAILGHYSETLLLFFIPQVFNFLYSLPQLLGLMECPRHRLPRANPKTGKLEGVPSHFNLLNLVLLICGPMTERQLCLVLLSLQAVCCAFGYGLRLLVLRHVAWF</sequence>
<dbReference type="InterPro" id="IPR000715">
    <property type="entry name" value="Glycosyl_transferase_4"/>
</dbReference>
<evidence type="ECO:0000256" key="11">
    <source>
        <dbReference type="ARBA" id="ARBA00022824"/>
    </source>
</evidence>
<comment type="function">
    <text evidence="17">UDP-N-acetylglucosamine--dolichyl-phosphate N-acetylglucosaminephosphotransferase that operates in the biosynthetic pathway of dolichol-linked oligosaccharides, the glycan precursors employed in protein asparagine (N)-glycosylation. The assembly of dolichol-linked oligosaccharides begins on the cytosolic side of the endoplasmic reticulum membrane and finishes in its lumen. The sequential addition of sugars to dolichol pyrophosphate produces dolichol-linked oligosaccharides containing fourteen sugars, including two GlcNAcs, nine mannoses and three glucoses. Once assembled, the oligosaccharide is transferred from the lipid to nascent proteins by oligosaccharyltransferases. Catalyzes the initial step of dolichol-linked oligosaccharide biosynthesis, transfering GlcNAc-1-P from cytosolic UDP-GlcNAc onto the carrier lipid dolichyl phosphate (P-dolichol), yielding GlcNAc-P-P-dolichol embedded in the cytoplasmic leaflet of the endoplasmic reticulum membrane.</text>
</comment>
<name>A0AAV9ISF9_CYACA</name>
<feature type="transmembrane region" description="Helical" evidence="19">
    <location>
        <begin position="350"/>
        <end position="369"/>
    </location>
</feature>
<dbReference type="Pfam" id="PF00953">
    <property type="entry name" value="Glycos_transf_4"/>
    <property type="match status" value="1"/>
</dbReference>
<evidence type="ECO:0000256" key="1">
    <source>
        <dbReference type="ARBA" id="ARBA00001946"/>
    </source>
</evidence>
<evidence type="ECO:0000256" key="4">
    <source>
        <dbReference type="ARBA" id="ARBA00009317"/>
    </source>
</evidence>
<dbReference type="GO" id="GO:0016757">
    <property type="term" value="F:glycosyltransferase activity"/>
    <property type="evidence" value="ECO:0007669"/>
    <property type="project" value="UniProtKB-KW"/>
</dbReference>
<evidence type="ECO:0000256" key="2">
    <source>
        <dbReference type="ARBA" id="ARBA00004477"/>
    </source>
</evidence>
<feature type="transmembrane region" description="Helical" evidence="19">
    <location>
        <begin position="280"/>
        <end position="299"/>
    </location>
</feature>
<evidence type="ECO:0000256" key="15">
    <source>
        <dbReference type="ARBA" id="ARBA00029567"/>
    </source>
</evidence>
<dbReference type="Proteomes" id="UP001301350">
    <property type="component" value="Unassembled WGS sequence"/>
</dbReference>
<keyword evidence="12" id="KW-0460">Magnesium</keyword>
<comment type="similarity">
    <text evidence="4">Belongs to the glycosyltransferase 4 family.</text>
</comment>
<dbReference type="GO" id="GO:0003975">
    <property type="term" value="F:UDP-N-acetylglucosamine-dolichyl-phosphate N-acetylglucosaminephosphotransferase activity"/>
    <property type="evidence" value="ECO:0007669"/>
    <property type="project" value="UniProtKB-EC"/>
</dbReference>
<dbReference type="InterPro" id="IPR033895">
    <property type="entry name" value="GPT"/>
</dbReference>
<feature type="transmembrane region" description="Helical" evidence="19">
    <location>
        <begin position="376"/>
        <end position="394"/>
    </location>
</feature>
<dbReference type="GO" id="GO:0006488">
    <property type="term" value="P:dolichol-linked oligosaccharide biosynthetic process"/>
    <property type="evidence" value="ECO:0007669"/>
    <property type="project" value="InterPro"/>
</dbReference>
<evidence type="ECO:0000256" key="10">
    <source>
        <dbReference type="ARBA" id="ARBA00022723"/>
    </source>
</evidence>
<feature type="transmembrane region" description="Helical" evidence="19">
    <location>
        <begin position="187"/>
        <end position="206"/>
    </location>
</feature>
<dbReference type="PANTHER" id="PTHR10571:SF0">
    <property type="entry name" value="UDP-N-ACETYLGLUCOSAMINE--DOLICHYL-PHOSPHATE N-ACETYLGLUCOSAMINEPHOSPHOTRANSFERASE"/>
    <property type="match status" value="1"/>
</dbReference>
<keyword evidence="14 19" id="KW-0472">Membrane</keyword>
<evidence type="ECO:0000256" key="13">
    <source>
        <dbReference type="ARBA" id="ARBA00022989"/>
    </source>
</evidence>
<dbReference type="GO" id="GO:0005789">
    <property type="term" value="C:endoplasmic reticulum membrane"/>
    <property type="evidence" value="ECO:0007669"/>
    <property type="project" value="UniProtKB-SubCell"/>
</dbReference>
<keyword evidence="13 19" id="KW-1133">Transmembrane helix</keyword>
<keyword evidence="21" id="KW-1185">Reference proteome</keyword>
<keyword evidence="10" id="KW-0479">Metal-binding</keyword>
<dbReference type="GO" id="GO:0046872">
    <property type="term" value="F:metal ion binding"/>
    <property type="evidence" value="ECO:0007669"/>
    <property type="project" value="UniProtKB-KW"/>
</dbReference>
<dbReference type="EMBL" id="JANCYW010000003">
    <property type="protein sequence ID" value="KAK4535116.1"/>
    <property type="molecule type" value="Genomic_DNA"/>
</dbReference>
<evidence type="ECO:0000256" key="9">
    <source>
        <dbReference type="ARBA" id="ARBA00022692"/>
    </source>
</evidence>
<evidence type="ECO:0000256" key="12">
    <source>
        <dbReference type="ARBA" id="ARBA00022842"/>
    </source>
</evidence>
<comment type="caution">
    <text evidence="20">The sequence shown here is derived from an EMBL/GenBank/DDBJ whole genome shotgun (WGS) entry which is preliminary data.</text>
</comment>
<evidence type="ECO:0000256" key="19">
    <source>
        <dbReference type="SAM" id="Phobius"/>
    </source>
</evidence>
<accession>A0AAV9ISF9</accession>
<evidence type="ECO:0000256" key="18">
    <source>
        <dbReference type="ARBA" id="ARBA00045078"/>
    </source>
</evidence>
<evidence type="ECO:0000313" key="20">
    <source>
        <dbReference type="EMBL" id="KAK4535116.1"/>
    </source>
</evidence>
<keyword evidence="7" id="KW-0328">Glycosyltransferase</keyword>
<comment type="pathway">
    <text evidence="3">Protein modification; protein glycosylation.</text>
</comment>
<evidence type="ECO:0000256" key="7">
    <source>
        <dbReference type="ARBA" id="ARBA00022676"/>
    </source>
</evidence>
<organism evidence="20 21">
    <name type="scientific">Cyanidium caldarium</name>
    <name type="common">Red alga</name>
    <dbReference type="NCBI Taxonomy" id="2771"/>
    <lineage>
        <taxon>Eukaryota</taxon>
        <taxon>Rhodophyta</taxon>
        <taxon>Bangiophyceae</taxon>
        <taxon>Cyanidiales</taxon>
        <taxon>Cyanidiaceae</taxon>
        <taxon>Cyanidium</taxon>
    </lineage>
</organism>
<evidence type="ECO:0000256" key="3">
    <source>
        <dbReference type="ARBA" id="ARBA00004922"/>
    </source>
</evidence>
<feature type="transmembrane region" description="Helical" evidence="19">
    <location>
        <begin position="61"/>
        <end position="79"/>
    </location>
</feature>
<evidence type="ECO:0000256" key="14">
    <source>
        <dbReference type="ARBA" id="ARBA00023136"/>
    </source>
</evidence>
<protein>
    <recommendedName>
        <fullName evidence="6">UDP-N-acetylglucosamine--dolichyl-phosphate N-acetylglucosaminephosphotransferase</fullName>
        <ecNumber evidence="5">2.7.8.15</ecNumber>
    </recommendedName>
    <alternativeName>
        <fullName evidence="15">GlcNAc-1-P transferase</fullName>
    </alternativeName>
    <alternativeName>
        <fullName evidence="16">N-acetylglucosamine-1-phosphate transferase</fullName>
    </alternativeName>
</protein>
<dbReference type="PANTHER" id="PTHR10571">
    <property type="entry name" value="UDP-N-ACETYLGLUCOSAMINE--DOLICHYL-PHOSPHATE N-ACETYLGLUCOSAMINEPHOSPHOTRANSFERASE"/>
    <property type="match status" value="1"/>
</dbReference>
<feature type="transmembrane region" description="Helical" evidence="19">
    <location>
        <begin position="464"/>
        <end position="484"/>
    </location>
</feature>
<feature type="transmembrane region" description="Helical" evidence="19">
    <location>
        <begin position="400"/>
        <end position="419"/>
    </location>
</feature>
<dbReference type="EC" id="2.7.8.15" evidence="5"/>
<dbReference type="CDD" id="cd06855">
    <property type="entry name" value="GT_GPT_euk"/>
    <property type="match status" value="1"/>
</dbReference>
<feature type="transmembrane region" description="Helical" evidence="19">
    <location>
        <begin position="85"/>
        <end position="105"/>
    </location>
</feature>
<feature type="transmembrane region" description="Helical" evidence="19">
    <location>
        <begin position="218"/>
        <end position="240"/>
    </location>
</feature>
<evidence type="ECO:0000313" key="21">
    <source>
        <dbReference type="Proteomes" id="UP001301350"/>
    </source>
</evidence>
<dbReference type="AlphaFoldDB" id="A0AAV9ISF9"/>
<gene>
    <name evidence="20" type="ORF">CDCA_CDCA03G1141</name>
</gene>
<keyword evidence="8" id="KW-0808">Transferase</keyword>
<evidence type="ECO:0000256" key="17">
    <source>
        <dbReference type="ARBA" id="ARBA00044717"/>
    </source>
</evidence>
<reference evidence="20 21" key="1">
    <citation type="submission" date="2022-07" db="EMBL/GenBank/DDBJ databases">
        <title>Genome-wide signatures of adaptation to extreme environments.</title>
        <authorList>
            <person name="Cho C.H."/>
            <person name="Yoon H.S."/>
        </authorList>
    </citation>
    <scope>NUCLEOTIDE SEQUENCE [LARGE SCALE GENOMIC DNA]</scope>
    <source>
        <strain evidence="20 21">DBV 063 E5</strain>
    </source>
</reference>
<comment type="cofactor">
    <cofactor evidence="1">
        <name>Mg(2+)</name>
        <dbReference type="ChEBI" id="CHEBI:18420"/>
    </cofactor>
</comment>
<comment type="subcellular location">
    <subcellularLocation>
        <location evidence="2">Endoplasmic reticulum membrane</location>
        <topology evidence="2">Multi-pass membrane protein</topology>
    </subcellularLocation>
</comment>
<evidence type="ECO:0000256" key="6">
    <source>
        <dbReference type="ARBA" id="ARBA00017659"/>
    </source>
</evidence>
<feature type="transmembrane region" description="Helical" evidence="19">
    <location>
        <begin position="311"/>
        <end position="330"/>
    </location>
</feature>
<comment type="catalytic activity">
    <reaction evidence="18">
        <text>a di-trans,poly-cis-dolichyl phosphate + UDP-N-acetyl-alpha-D-glucosamine = an N-acetyl-alpha-D-glucosaminyl-diphospho-di-trans,poly-cis-dolichol + UMP</text>
        <dbReference type="Rhea" id="RHEA:13289"/>
        <dbReference type="Rhea" id="RHEA-COMP:19498"/>
        <dbReference type="Rhea" id="RHEA-COMP:19507"/>
        <dbReference type="ChEBI" id="CHEBI:57683"/>
        <dbReference type="ChEBI" id="CHEBI:57705"/>
        <dbReference type="ChEBI" id="CHEBI:57865"/>
        <dbReference type="ChEBI" id="CHEBI:58427"/>
        <dbReference type="EC" id="2.7.8.15"/>
    </reaction>
    <physiologicalReaction direction="left-to-right" evidence="18">
        <dbReference type="Rhea" id="RHEA:13290"/>
    </physiologicalReaction>
</comment>
<feature type="transmembrane region" description="Helical" evidence="19">
    <location>
        <begin position="162"/>
        <end position="181"/>
    </location>
</feature>
<evidence type="ECO:0000256" key="5">
    <source>
        <dbReference type="ARBA" id="ARBA00013225"/>
    </source>
</evidence>